<dbReference type="PANTHER" id="PTHR43477:SF1">
    <property type="entry name" value="DIHYDROANTICAPSIN 7-DEHYDROGENASE"/>
    <property type="match status" value="1"/>
</dbReference>
<evidence type="ECO:0000256" key="1">
    <source>
        <dbReference type="ARBA" id="ARBA00006484"/>
    </source>
</evidence>
<comment type="caution">
    <text evidence="3">The sequence shown here is derived from an EMBL/GenBank/DDBJ whole genome shotgun (WGS) entry which is preliminary data.</text>
</comment>
<sequence length="257" mass="27513">MRLQHKVILITGAGSGIGRSTALLFGQEGAHVIVNDLDAVKGEETASEIRANGGEALFLQADVTDPDSVKTMVDRAIEACGRIDVLFNNAGISGVGALHELEPDQWDRVIRVNIRGVFLPSKYVIPHMMEKRSGSIINMSSCIAEIGLARRASYAATKGAVLALTKSMQVDYAPYQIRVNALLPGTILTPFVENYLKTSYDDPEAAIAALKSRQLSNELGTPEDVAQAALFLASDESKFMMGSPLYIDGGAVFGKNA</sequence>
<dbReference type="RefSeq" id="WP_068667707.1">
    <property type="nucleotide sequence ID" value="NZ_LYPB01000077.1"/>
</dbReference>
<accession>A0A198A532</accession>
<proteinExistence type="inferred from homology"/>
<dbReference type="NCBIfam" id="NF005559">
    <property type="entry name" value="PRK07231.1"/>
    <property type="match status" value="1"/>
</dbReference>
<dbReference type="PROSITE" id="PS00061">
    <property type="entry name" value="ADH_SHORT"/>
    <property type="match status" value="1"/>
</dbReference>
<dbReference type="Gene3D" id="3.40.50.720">
    <property type="entry name" value="NAD(P)-binding Rossmann-like Domain"/>
    <property type="match status" value="1"/>
</dbReference>
<dbReference type="InterPro" id="IPR036291">
    <property type="entry name" value="NAD(P)-bd_dom_sf"/>
</dbReference>
<evidence type="ECO:0000313" key="4">
    <source>
        <dbReference type="Proteomes" id="UP000078454"/>
    </source>
</evidence>
<dbReference type="InterPro" id="IPR020904">
    <property type="entry name" value="Sc_DH/Rdtase_CS"/>
</dbReference>
<keyword evidence="2" id="KW-0560">Oxidoreductase</keyword>
<dbReference type="CDD" id="cd05233">
    <property type="entry name" value="SDR_c"/>
    <property type="match status" value="1"/>
</dbReference>
<dbReference type="FunFam" id="3.40.50.720:FF:000084">
    <property type="entry name" value="Short-chain dehydrogenase reductase"/>
    <property type="match status" value="1"/>
</dbReference>
<dbReference type="SUPFAM" id="SSF51735">
    <property type="entry name" value="NAD(P)-binding Rossmann-fold domains"/>
    <property type="match status" value="1"/>
</dbReference>
<dbReference type="PRINTS" id="PR00081">
    <property type="entry name" value="GDHRDH"/>
</dbReference>
<dbReference type="InterPro" id="IPR002347">
    <property type="entry name" value="SDR_fam"/>
</dbReference>
<comment type="similarity">
    <text evidence="1">Belongs to the short-chain dehydrogenases/reductases (SDR) family.</text>
</comment>
<dbReference type="AlphaFoldDB" id="A0A198A532"/>
<evidence type="ECO:0000313" key="3">
    <source>
        <dbReference type="EMBL" id="OAS16093.1"/>
    </source>
</evidence>
<reference evidence="3 4" key="1">
    <citation type="submission" date="2016-05" db="EMBL/GenBank/DDBJ databases">
        <title>Paenibacillus sp. 1ZS3-15 nov., isolated from the rhizosphere soil.</title>
        <authorList>
            <person name="Zhang X.X."/>
            <person name="Zhang J."/>
        </authorList>
    </citation>
    <scope>NUCLEOTIDE SEQUENCE [LARGE SCALE GENOMIC DNA]</scope>
    <source>
        <strain evidence="3 4">1ZS3-15</strain>
    </source>
</reference>
<dbReference type="PRINTS" id="PR00080">
    <property type="entry name" value="SDRFAMILY"/>
</dbReference>
<name>A0A198A532_9BACL</name>
<evidence type="ECO:0000256" key="2">
    <source>
        <dbReference type="ARBA" id="ARBA00023002"/>
    </source>
</evidence>
<keyword evidence="4" id="KW-1185">Reference proteome</keyword>
<organism evidence="3 4">
    <name type="scientific">Paenibacillus oryzisoli</name>
    <dbReference type="NCBI Taxonomy" id="1850517"/>
    <lineage>
        <taxon>Bacteria</taxon>
        <taxon>Bacillati</taxon>
        <taxon>Bacillota</taxon>
        <taxon>Bacilli</taxon>
        <taxon>Bacillales</taxon>
        <taxon>Paenibacillaceae</taxon>
        <taxon>Paenibacillus</taxon>
    </lineage>
</organism>
<dbReference type="OrthoDB" id="9803333at2"/>
<dbReference type="Proteomes" id="UP000078454">
    <property type="component" value="Unassembled WGS sequence"/>
</dbReference>
<protein>
    <submittedName>
        <fullName evidence="3">Short-chain dehydrogenase</fullName>
    </submittedName>
</protein>
<dbReference type="STRING" id="1850517.A8708_05850"/>
<dbReference type="Pfam" id="PF13561">
    <property type="entry name" value="adh_short_C2"/>
    <property type="match status" value="1"/>
</dbReference>
<dbReference type="GO" id="GO:0016491">
    <property type="term" value="F:oxidoreductase activity"/>
    <property type="evidence" value="ECO:0007669"/>
    <property type="project" value="UniProtKB-KW"/>
</dbReference>
<dbReference type="GO" id="GO:0008206">
    <property type="term" value="P:bile acid metabolic process"/>
    <property type="evidence" value="ECO:0007669"/>
    <property type="project" value="UniProtKB-ARBA"/>
</dbReference>
<dbReference type="PANTHER" id="PTHR43477">
    <property type="entry name" value="DIHYDROANTICAPSIN 7-DEHYDROGENASE"/>
    <property type="match status" value="1"/>
</dbReference>
<gene>
    <name evidence="3" type="ORF">A8708_05850</name>
</gene>
<dbReference type="InterPro" id="IPR051122">
    <property type="entry name" value="SDR_DHRS6-like"/>
</dbReference>
<dbReference type="EMBL" id="LYPB01000077">
    <property type="protein sequence ID" value="OAS16093.1"/>
    <property type="molecule type" value="Genomic_DNA"/>
</dbReference>